<dbReference type="InterPro" id="IPR036291">
    <property type="entry name" value="NAD(P)-bd_dom_sf"/>
</dbReference>
<dbReference type="Gene3D" id="3.40.50.720">
    <property type="entry name" value="NAD(P)-binding Rossmann-like Domain"/>
    <property type="match status" value="1"/>
</dbReference>
<reference evidence="3" key="1">
    <citation type="submission" date="2016-12" db="EMBL/GenBank/DDBJ databases">
        <authorList>
            <person name="Brunel B."/>
        </authorList>
    </citation>
    <scope>NUCLEOTIDE SEQUENCE [LARGE SCALE GENOMIC DNA]</scope>
</reference>
<dbReference type="Pfam" id="PF13561">
    <property type="entry name" value="adh_short_C2"/>
    <property type="match status" value="1"/>
</dbReference>
<dbReference type="AlphaFoldDB" id="A0A2P9A9J9"/>
<proteinExistence type="inferred from homology"/>
<protein>
    <submittedName>
        <fullName evidence="2">Dehydrogenases with different specificities (Related to short-chain alcohol dehydrogenases)</fullName>
    </submittedName>
</protein>
<dbReference type="EMBL" id="FUIG01000001">
    <property type="protein sequence ID" value="SJM27792.1"/>
    <property type="molecule type" value="Genomic_DNA"/>
</dbReference>
<accession>A0A2P9A9J9</accession>
<dbReference type="InterPro" id="IPR020904">
    <property type="entry name" value="Sc_DH/Rdtase_CS"/>
</dbReference>
<dbReference type="CDD" id="cd05233">
    <property type="entry name" value="SDR_c"/>
    <property type="match status" value="1"/>
</dbReference>
<dbReference type="PROSITE" id="PS00061">
    <property type="entry name" value="ADH_SHORT"/>
    <property type="match status" value="1"/>
</dbReference>
<dbReference type="SUPFAM" id="SSF51735">
    <property type="entry name" value="NAD(P)-binding Rossmann-fold domains"/>
    <property type="match status" value="1"/>
</dbReference>
<dbReference type="PANTHER" id="PTHR42760">
    <property type="entry name" value="SHORT-CHAIN DEHYDROGENASES/REDUCTASES FAMILY MEMBER"/>
    <property type="match status" value="1"/>
</dbReference>
<evidence type="ECO:0000256" key="1">
    <source>
        <dbReference type="ARBA" id="ARBA00006484"/>
    </source>
</evidence>
<sequence length="258" mass="27206">MDLELENKRVLVTAGAAGIGRAVAERFSAEGAKVLVCDVDPEAIQSVQPSTGIVAVAADVSKSEAVAKLFEEVDLRLGGLDILINNAGTSGPSKPVEAVSDEEWRATLAVNLDGAFYCARSAAPLIKAAGGGSVINMSSTAGFLPYSLRSPYCVAKYGVIGLTDVMAMELGQHNINVNAICPGAVDTPRLERVQLMAAQSRGVPIEQIRQAELKLFSMRRLVSVQEIASMILYLCSPHGRIISGQSIAIDGQTISSEY</sequence>
<organism evidence="2 3">
    <name type="scientific">Mesorhizobium delmotii</name>
    <dbReference type="NCBI Taxonomy" id="1631247"/>
    <lineage>
        <taxon>Bacteria</taxon>
        <taxon>Pseudomonadati</taxon>
        <taxon>Pseudomonadota</taxon>
        <taxon>Alphaproteobacteria</taxon>
        <taxon>Hyphomicrobiales</taxon>
        <taxon>Phyllobacteriaceae</taxon>
        <taxon>Mesorhizobium</taxon>
    </lineage>
</organism>
<dbReference type="Proteomes" id="UP000245698">
    <property type="component" value="Unassembled WGS sequence"/>
</dbReference>
<dbReference type="NCBIfam" id="NF009466">
    <property type="entry name" value="PRK12826.1-2"/>
    <property type="match status" value="1"/>
</dbReference>
<dbReference type="PRINTS" id="PR00081">
    <property type="entry name" value="GDHRDH"/>
</dbReference>
<dbReference type="GO" id="GO:0016616">
    <property type="term" value="F:oxidoreductase activity, acting on the CH-OH group of donors, NAD or NADP as acceptor"/>
    <property type="evidence" value="ECO:0007669"/>
    <property type="project" value="TreeGrafter"/>
</dbReference>
<evidence type="ECO:0000313" key="3">
    <source>
        <dbReference type="Proteomes" id="UP000245698"/>
    </source>
</evidence>
<comment type="similarity">
    <text evidence="1">Belongs to the short-chain dehydrogenases/reductases (SDR) family.</text>
</comment>
<evidence type="ECO:0000313" key="2">
    <source>
        <dbReference type="EMBL" id="SJM27792.1"/>
    </source>
</evidence>
<dbReference type="PRINTS" id="PR00080">
    <property type="entry name" value="SDRFAMILY"/>
</dbReference>
<dbReference type="FunFam" id="3.40.50.720:FF:000084">
    <property type="entry name" value="Short-chain dehydrogenase reductase"/>
    <property type="match status" value="1"/>
</dbReference>
<gene>
    <name evidence="2" type="ORF">BQ8482_10008</name>
</gene>
<keyword evidence="3" id="KW-1185">Reference proteome</keyword>
<name>A0A2P9A9J9_9HYPH</name>
<dbReference type="RefSeq" id="WP_123145729.1">
    <property type="nucleotide sequence ID" value="NZ_FUIG01000001.1"/>
</dbReference>
<dbReference type="InterPro" id="IPR002347">
    <property type="entry name" value="SDR_fam"/>
</dbReference>